<keyword evidence="1" id="KW-0472">Membrane</keyword>
<feature type="domain" description="DUF1468" evidence="2">
    <location>
        <begin position="13"/>
        <end position="152"/>
    </location>
</feature>
<dbReference type="Pfam" id="PF07331">
    <property type="entry name" value="TctB"/>
    <property type="match status" value="1"/>
</dbReference>
<gene>
    <name evidence="3" type="ORF">ACFQQL_17205</name>
</gene>
<comment type="caution">
    <text evidence="3">The sequence shown here is derived from an EMBL/GenBank/DDBJ whole genome shotgun (WGS) entry which is preliminary data.</text>
</comment>
<accession>A0ABW2QD19</accession>
<evidence type="ECO:0000256" key="1">
    <source>
        <dbReference type="SAM" id="Phobius"/>
    </source>
</evidence>
<name>A0ABW2QD19_9MICO</name>
<sequence length="159" mass="16888">MSARWWSGRSGLVLALVLAVFSTYLLHGVVTMRVTENPDLLGPAFYPTIVLVAGYVVAALLLVEQVRRPEPVQTGAHRTYSDWRALGWCAGGFAAFAALLTVLGWVLAAALLFWCVARGVGSRRGLFDVTLALLVSSLVYLAFGVVLGLSLPSGVLGGL</sequence>
<feature type="transmembrane region" description="Helical" evidence="1">
    <location>
        <begin position="126"/>
        <end position="151"/>
    </location>
</feature>
<dbReference type="RefSeq" id="WP_382396389.1">
    <property type="nucleotide sequence ID" value="NZ_JBHTCQ010000004.1"/>
</dbReference>
<reference evidence="4" key="1">
    <citation type="journal article" date="2019" name="Int. J. Syst. Evol. Microbiol.">
        <title>The Global Catalogue of Microorganisms (GCM) 10K type strain sequencing project: providing services to taxonomists for standard genome sequencing and annotation.</title>
        <authorList>
            <consortium name="The Broad Institute Genomics Platform"/>
            <consortium name="The Broad Institute Genome Sequencing Center for Infectious Disease"/>
            <person name="Wu L."/>
            <person name="Ma J."/>
        </authorList>
    </citation>
    <scope>NUCLEOTIDE SEQUENCE [LARGE SCALE GENOMIC DNA]</scope>
    <source>
        <strain evidence="4">JCM 1490</strain>
    </source>
</reference>
<dbReference type="EMBL" id="JBHTCQ010000004">
    <property type="protein sequence ID" value="MFC7406861.1"/>
    <property type="molecule type" value="Genomic_DNA"/>
</dbReference>
<keyword evidence="1" id="KW-1133">Transmembrane helix</keyword>
<proteinExistence type="predicted"/>
<dbReference type="Proteomes" id="UP001596455">
    <property type="component" value="Unassembled WGS sequence"/>
</dbReference>
<protein>
    <submittedName>
        <fullName evidence="3">Tripartite tricarboxylate transporter TctB family protein</fullName>
    </submittedName>
</protein>
<evidence type="ECO:0000313" key="4">
    <source>
        <dbReference type="Proteomes" id="UP001596455"/>
    </source>
</evidence>
<feature type="transmembrane region" description="Helical" evidence="1">
    <location>
        <begin position="44"/>
        <end position="64"/>
    </location>
</feature>
<keyword evidence="4" id="KW-1185">Reference proteome</keyword>
<feature type="transmembrane region" description="Helical" evidence="1">
    <location>
        <begin position="85"/>
        <end position="114"/>
    </location>
</feature>
<evidence type="ECO:0000313" key="3">
    <source>
        <dbReference type="EMBL" id="MFC7406861.1"/>
    </source>
</evidence>
<organism evidence="3 4">
    <name type="scientific">Georgenia alba</name>
    <dbReference type="NCBI Taxonomy" id="2233858"/>
    <lineage>
        <taxon>Bacteria</taxon>
        <taxon>Bacillati</taxon>
        <taxon>Actinomycetota</taxon>
        <taxon>Actinomycetes</taxon>
        <taxon>Micrococcales</taxon>
        <taxon>Bogoriellaceae</taxon>
        <taxon>Georgenia</taxon>
    </lineage>
</organism>
<evidence type="ECO:0000259" key="2">
    <source>
        <dbReference type="Pfam" id="PF07331"/>
    </source>
</evidence>
<dbReference type="InterPro" id="IPR009936">
    <property type="entry name" value="DUF1468"/>
</dbReference>
<keyword evidence="1" id="KW-0812">Transmembrane</keyword>